<organism evidence="3 4">
    <name type="scientific">Hoylesella oralis ATCC 33269</name>
    <dbReference type="NCBI Taxonomy" id="873533"/>
    <lineage>
        <taxon>Bacteria</taxon>
        <taxon>Pseudomonadati</taxon>
        <taxon>Bacteroidota</taxon>
        <taxon>Bacteroidia</taxon>
        <taxon>Bacteroidales</taxon>
        <taxon>Prevotellaceae</taxon>
        <taxon>Hoylesella</taxon>
    </lineage>
</organism>
<dbReference type="SUPFAM" id="SSF56574">
    <property type="entry name" value="Serpins"/>
    <property type="match status" value="1"/>
</dbReference>
<proteinExistence type="inferred from homology"/>
<dbReference type="AlphaFoldDB" id="E7RLW4"/>
<sequence>MKITFLHTCSIALIGAVCLASCSTSENTEGYTYTEKRLYDLVKIDLDAKQKTYVNSNNRFAFNLFRTVSDAENAQNSFLISPLSATYVLGMLNNGATDVTREEINRVLGFGGADAQGINAFCKKLIEGAPNVDKSVKINIANCIEVNRDYALKTDFKKTVETAYHAQVENLDFGDSYTLTHINDWCNRQTNGMISSILDKINPSAVAYTLNAIYFKGVWSTPFDPKETKEKPFTTASGSKQQVQMMHMNDLLAYTKNKDYATLQLGYGNGGYRMLLLLPNEGKTMGDVIGGLTADRWIENLNALTSYKVDVELPRFESEYKIELNKTLESLGAASMFDKNNARFPNLCERDTYISMILQRSKIKVNEEGTEVSTVTVAESACTSIGPQLVKTAVFHADRPFIYAIVESTTGSIIFIGTYKGAEK</sequence>
<feature type="domain" description="Serpin" evidence="2">
    <location>
        <begin position="62"/>
        <end position="422"/>
    </location>
</feature>
<dbReference type="HOGENOM" id="CLU_023330_0_3_10"/>
<dbReference type="GO" id="GO:0005615">
    <property type="term" value="C:extracellular space"/>
    <property type="evidence" value="ECO:0007669"/>
    <property type="project" value="InterPro"/>
</dbReference>
<keyword evidence="4" id="KW-1185">Reference proteome</keyword>
<protein>
    <submittedName>
        <fullName evidence="3">Serine proteinase inhibitor</fullName>
    </submittedName>
</protein>
<evidence type="ECO:0000259" key="2">
    <source>
        <dbReference type="SMART" id="SM00093"/>
    </source>
</evidence>
<comment type="caution">
    <text evidence="3">The sequence shown here is derived from an EMBL/GenBank/DDBJ whole genome shotgun (WGS) entry which is preliminary data.</text>
</comment>
<dbReference type="Gene3D" id="3.30.497.10">
    <property type="entry name" value="Antithrombin, subunit I, domain 2"/>
    <property type="match status" value="1"/>
</dbReference>
<dbReference type="Pfam" id="PF00079">
    <property type="entry name" value="Serpin"/>
    <property type="match status" value="1"/>
</dbReference>
<dbReference type="SMART" id="SM00093">
    <property type="entry name" value="SERPIN"/>
    <property type="match status" value="1"/>
</dbReference>
<evidence type="ECO:0000313" key="4">
    <source>
        <dbReference type="Proteomes" id="UP000005580"/>
    </source>
</evidence>
<dbReference type="InterPro" id="IPR036186">
    <property type="entry name" value="Serpin_sf"/>
</dbReference>
<gene>
    <name evidence="3" type="ORF">HMPREF0663_10114</name>
</gene>
<evidence type="ECO:0000313" key="3">
    <source>
        <dbReference type="EMBL" id="EFZ37745.1"/>
    </source>
</evidence>
<dbReference type="InterPro" id="IPR000215">
    <property type="entry name" value="Serpin_fam"/>
</dbReference>
<name>E7RLW4_9BACT</name>
<dbReference type="PANTHER" id="PTHR11461:SF211">
    <property type="entry name" value="GH10112P-RELATED"/>
    <property type="match status" value="1"/>
</dbReference>
<dbReference type="Gene3D" id="2.30.39.10">
    <property type="entry name" value="Alpha-1-antitrypsin, domain 1"/>
    <property type="match status" value="1"/>
</dbReference>
<dbReference type="EMBL" id="AEPE02000002">
    <property type="protein sequence ID" value="EFZ37745.1"/>
    <property type="molecule type" value="Genomic_DNA"/>
</dbReference>
<dbReference type="RefSeq" id="WP_004368773.1">
    <property type="nucleotide sequence ID" value="NZ_GL833119.1"/>
</dbReference>
<dbReference type="InterPro" id="IPR042185">
    <property type="entry name" value="Serpin_sf_2"/>
</dbReference>
<dbReference type="PANTHER" id="PTHR11461">
    <property type="entry name" value="SERINE PROTEASE INHIBITOR, SERPIN"/>
    <property type="match status" value="1"/>
</dbReference>
<dbReference type="InterPro" id="IPR042178">
    <property type="entry name" value="Serpin_sf_1"/>
</dbReference>
<dbReference type="Proteomes" id="UP000005580">
    <property type="component" value="Unassembled WGS sequence"/>
</dbReference>
<dbReference type="CDD" id="cd19588">
    <property type="entry name" value="serpin_miropin-like"/>
    <property type="match status" value="1"/>
</dbReference>
<dbReference type="PROSITE" id="PS00284">
    <property type="entry name" value="SERPIN"/>
    <property type="match status" value="1"/>
</dbReference>
<dbReference type="GO" id="GO:0004867">
    <property type="term" value="F:serine-type endopeptidase inhibitor activity"/>
    <property type="evidence" value="ECO:0007669"/>
    <property type="project" value="InterPro"/>
</dbReference>
<reference evidence="3" key="1">
    <citation type="submission" date="2011-01" db="EMBL/GenBank/DDBJ databases">
        <authorList>
            <person name="Muzny D."/>
            <person name="Qin X."/>
            <person name="Buhay C."/>
            <person name="Dugan-Rocha S."/>
            <person name="Ding Y."/>
            <person name="Chen G."/>
            <person name="Hawes A."/>
            <person name="Holder M."/>
            <person name="Jhangiani S."/>
            <person name="Johnson A."/>
            <person name="Khan Z."/>
            <person name="Li Z."/>
            <person name="Liu W."/>
            <person name="Liu X."/>
            <person name="Perez L."/>
            <person name="Shen H."/>
            <person name="Wang Q."/>
            <person name="Watt J."/>
            <person name="Xi L."/>
            <person name="Xin Y."/>
            <person name="Zhou J."/>
            <person name="Deng J."/>
            <person name="Jiang H."/>
            <person name="Liu Y."/>
            <person name="Qu J."/>
            <person name="Song X.-Z."/>
            <person name="Zhang L."/>
            <person name="Villasana D."/>
            <person name="Johnson A."/>
            <person name="Liu J."/>
            <person name="Liyanage D."/>
            <person name="Lorensuhewa L."/>
            <person name="Robinson T."/>
            <person name="Song A."/>
            <person name="Song B.-B."/>
            <person name="Dinh H."/>
            <person name="Thornton R."/>
            <person name="Coyle M."/>
            <person name="Francisco L."/>
            <person name="Jackson L."/>
            <person name="Javaid M."/>
            <person name="Korchina V."/>
            <person name="Kovar C."/>
            <person name="Mata R."/>
            <person name="Mathew T."/>
            <person name="Ngo R."/>
            <person name="Nguyen L."/>
            <person name="Nguyen N."/>
            <person name="Okwuonu G."/>
            <person name="Ongeri F."/>
            <person name="Pham C."/>
            <person name="Simmons D."/>
            <person name="Wilczek-Boney K."/>
            <person name="Hale W."/>
            <person name="Jakkamsetti A."/>
            <person name="Pham P."/>
            <person name="Ruth R."/>
            <person name="San Lucas F."/>
            <person name="Warren J."/>
            <person name="Zhang J."/>
            <person name="Zhao Z."/>
            <person name="Zhou C."/>
            <person name="Zhu D."/>
            <person name="Lee S."/>
            <person name="Bess C."/>
            <person name="Blankenburg K."/>
            <person name="Forbes L."/>
            <person name="Fu Q."/>
            <person name="Gubbala S."/>
            <person name="Hirani K."/>
            <person name="Jayaseelan J.C."/>
            <person name="Lara F."/>
            <person name="Munidasa M."/>
            <person name="Palculict T."/>
            <person name="Patil S."/>
            <person name="Pu L.-L."/>
            <person name="Saada N."/>
            <person name="Tang L."/>
            <person name="Weissenberger G."/>
            <person name="Zhu Y."/>
            <person name="Hemphill L."/>
            <person name="Shang Y."/>
            <person name="Youmans B."/>
            <person name="Ayvaz T."/>
            <person name="Ross M."/>
            <person name="Santibanez J."/>
            <person name="Aqrawi P."/>
            <person name="Gross S."/>
            <person name="Joshi V."/>
            <person name="Fowler G."/>
            <person name="Nazareth L."/>
            <person name="Reid J."/>
            <person name="Worley K."/>
            <person name="Petrosino J."/>
            <person name="Highlander S."/>
            <person name="Gibbs R."/>
        </authorList>
    </citation>
    <scope>NUCLEOTIDE SEQUENCE [LARGE SCALE GENOMIC DNA]</scope>
    <source>
        <strain evidence="3">ATCC 33269</strain>
    </source>
</reference>
<dbReference type="eggNOG" id="COG4826">
    <property type="taxonomic scope" value="Bacteria"/>
</dbReference>
<dbReference type="InterPro" id="IPR023796">
    <property type="entry name" value="Serpin_dom"/>
</dbReference>
<dbReference type="STRING" id="28134.SAMN05444288_0729"/>
<comment type="similarity">
    <text evidence="1">Belongs to the serpin family.</text>
</comment>
<evidence type="ECO:0000256" key="1">
    <source>
        <dbReference type="RuleBase" id="RU000411"/>
    </source>
</evidence>
<dbReference type="InterPro" id="IPR023795">
    <property type="entry name" value="Serpin_CS"/>
</dbReference>
<accession>E7RLW4</accession>